<dbReference type="GO" id="GO:0010181">
    <property type="term" value="F:FMN binding"/>
    <property type="evidence" value="ECO:0007669"/>
    <property type="project" value="TreeGrafter"/>
</dbReference>
<dbReference type="PANTHER" id="PTHR14359">
    <property type="entry name" value="HOMO-OLIGOMERIC FLAVIN CONTAINING CYS DECARBOXYLASE FAMILY"/>
    <property type="match status" value="1"/>
</dbReference>
<dbReference type="Pfam" id="PF02441">
    <property type="entry name" value="Flavoprotein"/>
    <property type="match status" value="1"/>
</dbReference>
<dbReference type="STRING" id="62708.A0A420I715"/>
<dbReference type="SUPFAM" id="SSF52507">
    <property type="entry name" value="Homo-oligomeric flavin-containing Cys decarboxylases, HFCD"/>
    <property type="match status" value="1"/>
</dbReference>
<reference evidence="4 5" key="1">
    <citation type="journal article" date="2018" name="BMC Genomics">
        <title>Comparative genome analyses reveal sequence features reflecting distinct modes of host-adaptation between dicot and monocot powdery mildew.</title>
        <authorList>
            <person name="Wu Y."/>
            <person name="Ma X."/>
            <person name="Pan Z."/>
            <person name="Kale S.D."/>
            <person name="Song Y."/>
            <person name="King H."/>
            <person name="Zhang Q."/>
            <person name="Presley C."/>
            <person name="Deng X."/>
            <person name="Wei C.I."/>
            <person name="Xiao S."/>
        </authorList>
    </citation>
    <scope>NUCLEOTIDE SEQUENCE [LARGE SCALE GENOMIC DNA]</scope>
    <source>
        <strain evidence="4">UMSG3</strain>
    </source>
</reference>
<keyword evidence="1" id="KW-0173">Coenzyme A biosynthesis</keyword>
<accession>A0A420I715</accession>
<evidence type="ECO:0000256" key="1">
    <source>
        <dbReference type="ARBA" id="ARBA00022993"/>
    </source>
</evidence>
<dbReference type="AlphaFoldDB" id="A0A420I715"/>
<evidence type="ECO:0000259" key="3">
    <source>
        <dbReference type="Pfam" id="PF02441"/>
    </source>
</evidence>
<dbReference type="GO" id="GO:0071513">
    <property type="term" value="C:phosphopantothenoylcysteine decarboxylase complex"/>
    <property type="evidence" value="ECO:0007669"/>
    <property type="project" value="TreeGrafter"/>
</dbReference>
<dbReference type="GO" id="GO:0015937">
    <property type="term" value="P:coenzyme A biosynthetic process"/>
    <property type="evidence" value="ECO:0007669"/>
    <property type="project" value="UniProtKB-KW"/>
</dbReference>
<organism evidence="4 5">
    <name type="scientific">Golovinomyces cichoracearum</name>
    <dbReference type="NCBI Taxonomy" id="62708"/>
    <lineage>
        <taxon>Eukaryota</taxon>
        <taxon>Fungi</taxon>
        <taxon>Dikarya</taxon>
        <taxon>Ascomycota</taxon>
        <taxon>Pezizomycotina</taxon>
        <taxon>Leotiomycetes</taxon>
        <taxon>Erysiphales</taxon>
        <taxon>Erysiphaceae</taxon>
        <taxon>Golovinomyces</taxon>
    </lineage>
</organism>
<dbReference type="Gene3D" id="3.40.50.1950">
    <property type="entry name" value="Flavin prenyltransferase-like"/>
    <property type="match status" value="1"/>
</dbReference>
<comment type="similarity">
    <text evidence="2">Belongs to the HFCD (homooligomeric flavin containing Cys decarboxylase) superfamily.</text>
</comment>
<comment type="caution">
    <text evidence="4">The sequence shown here is derived from an EMBL/GenBank/DDBJ whole genome shotgun (WGS) entry which is preliminary data.</text>
</comment>
<dbReference type="InterPro" id="IPR036551">
    <property type="entry name" value="Flavin_trans-like"/>
</dbReference>
<name>A0A420I715_9PEZI</name>
<dbReference type="EMBL" id="MCBQ01012148">
    <property type="protein sequence ID" value="RKF65455.1"/>
    <property type="molecule type" value="Genomic_DNA"/>
</dbReference>
<gene>
    <name evidence="4" type="ORF">GcM3_121015</name>
</gene>
<dbReference type="Proteomes" id="UP000283383">
    <property type="component" value="Unassembled WGS sequence"/>
</dbReference>
<proteinExistence type="inferred from homology"/>
<protein>
    <submittedName>
        <fullName evidence="4">Putative phosphopantothenoylcysteine decarboxylase</fullName>
    </submittedName>
</protein>
<sequence length="245" mass="27202">MTSKDGSQQNSIERSLDSTAKKSFLAAEYASDNKKHLLLCASGSVATIKIPDILQSLSKHNNLSIRLIFTKAATSFLSSLNSVTPNIETLNLIRNVDGIFFDDDEWVNPWKRGDPILHIELRRWSDIMVIAPLSANTLAKIVNGLADNLLTSVVRAWDTEARKKIIVAPAMNTAMWNHPITKTQLKLLESEWGIDENATGENEACQGWFEVLRPVEKMLACGDVGVGAMIDYQQIVKVIELRLAL</sequence>
<evidence type="ECO:0000313" key="5">
    <source>
        <dbReference type="Proteomes" id="UP000283383"/>
    </source>
</evidence>
<dbReference type="GO" id="GO:0004633">
    <property type="term" value="F:phosphopantothenoylcysteine decarboxylase activity"/>
    <property type="evidence" value="ECO:0007669"/>
    <property type="project" value="TreeGrafter"/>
</dbReference>
<feature type="domain" description="Flavoprotein" evidence="3">
    <location>
        <begin position="35"/>
        <end position="236"/>
    </location>
</feature>
<evidence type="ECO:0000313" key="4">
    <source>
        <dbReference type="EMBL" id="RKF65455.1"/>
    </source>
</evidence>
<dbReference type="PANTHER" id="PTHR14359:SF6">
    <property type="entry name" value="PHOSPHOPANTOTHENOYLCYSTEINE DECARBOXYLASE"/>
    <property type="match status" value="1"/>
</dbReference>
<dbReference type="InterPro" id="IPR003382">
    <property type="entry name" value="Flavoprotein"/>
</dbReference>
<keyword evidence="5" id="KW-1185">Reference proteome</keyword>
<evidence type="ECO:0000256" key="2">
    <source>
        <dbReference type="ARBA" id="ARBA00038350"/>
    </source>
</evidence>